<comment type="caution">
    <text evidence="4">The sequence shown here is derived from an EMBL/GenBank/DDBJ whole genome shotgun (WGS) entry which is preliminary data.</text>
</comment>
<evidence type="ECO:0000259" key="3">
    <source>
        <dbReference type="Pfam" id="PF11797"/>
    </source>
</evidence>
<dbReference type="AlphaFoldDB" id="A0A0A3JR25"/>
<evidence type="ECO:0000259" key="2">
    <source>
        <dbReference type="Pfam" id="PF06030"/>
    </source>
</evidence>
<keyword evidence="5" id="KW-1185">Reference proteome</keyword>
<dbReference type="InterPro" id="IPR021759">
    <property type="entry name" value="WxLIP_HBD"/>
</dbReference>
<reference evidence="4 5" key="1">
    <citation type="submission" date="2014-02" db="EMBL/GenBank/DDBJ databases">
        <title>Draft genome sequence of Lysinibacillus massiliensis CCUG 49529.</title>
        <authorList>
            <person name="Zhang F."/>
            <person name="Wang G."/>
            <person name="Zhang L."/>
        </authorList>
    </citation>
    <scope>NUCLEOTIDE SEQUENCE [LARGE SCALE GENOMIC DNA]</scope>
    <source>
        <strain evidence="4 5">CCUG 49529</strain>
    </source>
</reference>
<feature type="domain" description="WxL Interacting Protein peptidoglycan binding" evidence="2">
    <location>
        <begin position="33"/>
        <end position="150"/>
    </location>
</feature>
<name>A0A0A3JR25_9BACL</name>
<organism evidence="4 5">
    <name type="scientific">Ureibacillus massiliensis 4400831 = CIP 108448 = CCUG 49529</name>
    <dbReference type="NCBI Taxonomy" id="1211035"/>
    <lineage>
        <taxon>Bacteria</taxon>
        <taxon>Bacillati</taxon>
        <taxon>Bacillota</taxon>
        <taxon>Bacilli</taxon>
        <taxon>Bacillales</taxon>
        <taxon>Caryophanaceae</taxon>
        <taxon>Ureibacillus</taxon>
    </lineage>
</organism>
<evidence type="ECO:0000313" key="5">
    <source>
        <dbReference type="Proteomes" id="UP000030595"/>
    </source>
</evidence>
<dbReference type="InterPro" id="IPR010317">
    <property type="entry name" value="WxLIP_PGBD"/>
</dbReference>
<keyword evidence="1" id="KW-0472">Membrane</keyword>
<keyword evidence="1" id="KW-1133">Transmembrane helix</keyword>
<feature type="domain" description="WxL Interacting Protein host binding" evidence="3">
    <location>
        <begin position="170"/>
        <end position="297"/>
    </location>
</feature>
<dbReference type="Pfam" id="PF11797">
    <property type="entry name" value="WxLIP_HBD"/>
    <property type="match status" value="1"/>
</dbReference>
<accession>A0A0A3JR25</accession>
<dbReference type="EMBL" id="JPVQ01000045">
    <property type="protein sequence ID" value="KGR89467.1"/>
    <property type="molecule type" value="Genomic_DNA"/>
</dbReference>
<gene>
    <name evidence="4" type="ORF">CD30_16870</name>
</gene>
<protein>
    <submittedName>
        <fullName evidence="4">Uncharacterized protein</fullName>
    </submittedName>
</protein>
<proteinExistence type="predicted"/>
<dbReference type="eggNOG" id="ENOG50309GS">
    <property type="taxonomic scope" value="Bacteria"/>
</dbReference>
<feature type="transmembrane region" description="Helical" evidence="1">
    <location>
        <begin position="318"/>
        <end position="336"/>
    </location>
</feature>
<sequence length="340" mass="38262">MKHYFTLLYLFLFVLFYSNTVFVKAQDVDMPITVEPIYPENHNSSTIGYFNLNVNPGDQQTIEIKITNNKNEEINVSLASAYAYTNATGGIMYKDVIDSLDTELIENGIHIKENITVQDTVTLPPQGSETVPIEITVPEADGETLLGGVLIAAQGDTMQQKQEVEEGTANFTINTEMVIAMAVQLNLPNTVDTDFQIGDAGIYGENAQVYIEMENHAQKIQEDISGTYSVHNDKGEELFNGGFEPFKMAPMSKIRFPIQWGYEMLEDGNYTIRINGHVQGNDFTEVRELQIRKEDVDDFVEQQQTEVTVAKEDNGIPTWIWIAGVVLIGIIMFLLGRRRR</sequence>
<evidence type="ECO:0000313" key="4">
    <source>
        <dbReference type="EMBL" id="KGR89467.1"/>
    </source>
</evidence>
<keyword evidence="1" id="KW-0812">Transmembrane</keyword>
<dbReference type="Proteomes" id="UP000030595">
    <property type="component" value="Unassembled WGS sequence"/>
</dbReference>
<dbReference type="Pfam" id="PF06030">
    <property type="entry name" value="WxLIP_PGBD"/>
    <property type="match status" value="1"/>
</dbReference>
<evidence type="ECO:0000256" key="1">
    <source>
        <dbReference type="SAM" id="Phobius"/>
    </source>
</evidence>